<dbReference type="CDD" id="cd06920">
    <property type="entry name" value="NEAT"/>
    <property type="match status" value="1"/>
</dbReference>
<evidence type="ECO:0000313" key="8">
    <source>
        <dbReference type="EMBL" id="CUM76089.1"/>
    </source>
</evidence>
<dbReference type="InterPro" id="IPR036116">
    <property type="entry name" value="FN3_sf"/>
</dbReference>
<dbReference type="CDD" id="cd00063">
    <property type="entry name" value="FN3"/>
    <property type="match status" value="1"/>
</dbReference>
<dbReference type="Gene3D" id="2.60.40.1850">
    <property type="match status" value="1"/>
</dbReference>
<dbReference type="Gene3D" id="3.80.10.10">
    <property type="entry name" value="Ribonuclease Inhibitor"/>
    <property type="match status" value="2"/>
</dbReference>
<proteinExistence type="predicted"/>
<evidence type="ECO:0000256" key="4">
    <source>
        <dbReference type="ARBA" id="ARBA00022737"/>
    </source>
</evidence>
<dbReference type="InterPro" id="IPR018247">
    <property type="entry name" value="EF_Hand_1_Ca_BS"/>
</dbReference>
<dbReference type="InterPro" id="IPR006635">
    <property type="entry name" value="NEAT_dom"/>
</dbReference>
<dbReference type="SUPFAM" id="SSF52058">
    <property type="entry name" value="L domain-like"/>
    <property type="match status" value="1"/>
</dbReference>
<dbReference type="SMART" id="SM00364">
    <property type="entry name" value="LRR_BAC"/>
    <property type="match status" value="4"/>
</dbReference>
<dbReference type="PROSITE" id="PS50853">
    <property type="entry name" value="FN3"/>
    <property type="match status" value="1"/>
</dbReference>
<dbReference type="PROSITE" id="PS00018">
    <property type="entry name" value="EF_HAND_1"/>
    <property type="match status" value="1"/>
</dbReference>
<protein>
    <submittedName>
        <fullName evidence="8">Internalin-A</fullName>
    </submittedName>
</protein>
<dbReference type="Pfam" id="PF13855">
    <property type="entry name" value="LRR_8"/>
    <property type="match status" value="2"/>
</dbReference>
<evidence type="ECO:0000313" key="9">
    <source>
        <dbReference type="Proteomes" id="UP000095553"/>
    </source>
</evidence>
<feature type="signal peptide" evidence="5">
    <location>
        <begin position="1"/>
        <end position="27"/>
    </location>
</feature>
<keyword evidence="3 5" id="KW-0732">Signal</keyword>
<dbReference type="Gene3D" id="2.60.40.10">
    <property type="entry name" value="Immunoglobulins"/>
    <property type="match status" value="1"/>
</dbReference>
<keyword evidence="4" id="KW-0677">Repeat</keyword>
<keyword evidence="2" id="KW-0433">Leucine-rich repeat</keyword>
<dbReference type="InterPro" id="IPR001611">
    <property type="entry name" value="Leu-rich_rpt"/>
</dbReference>
<dbReference type="GO" id="GO:0009274">
    <property type="term" value="C:peptidoglycan-based cell wall"/>
    <property type="evidence" value="ECO:0007669"/>
    <property type="project" value="UniProtKB-ARBA"/>
</dbReference>
<comment type="subcellular location">
    <subcellularLocation>
        <location evidence="1">Cell envelope</location>
    </subcellularLocation>
</comment>
<evidence type="ECO:0000256" key="1">
    <source>
        <dbReference type="ARBA" id="ARBA00004196"/>
    </source>
</evidence>
<dbReference type="SUPFAM" id="SSF49265">
    <property type="entry name" value="Fibronectin type III"/>
    <property type="match status" value="1"/>
</dbReference>
<dbReference type="SMART" id="SM00060">
    <property type="entry name" value="FN3"/>
    <property type="match status" value="1"/>
</dbReference>
<feature type="chain" id="PRO_5039559177" evidence="5">
    <location>
        <begin position="28"/>
        <end position="772"/>
    </location>
</feature>
<dbReference type="GO" id="GO:0030313">
    <property type="term" value="C:cell envelope"/>
    <property type="evidence" value="ECO:0007669"/>
    <property type="project" value="UniProtKB-SubCell"/>
</dbReference>
<dbReference type="FunFam" id="3.80.10.10:FF:001164">
    <property type="entry name" value="GH01279p"/>
    <property type="match status" value="1"/>
</dbReference>
<feature type="domain" description="Fibronectin type-III" evidence="6">
    <location>
        <begin position="676"/>
        <end position="772"/>
    </location>
</feature>
<dbReference type="Pfam" id="PF00560">
    <property type="entry name" value="LRR_1"/>
    <property type="match status" value="1"/>
</dbReference>
<reference evidence="8 9" key="1">
    <citation type="submission" date="2015-09" db="EMBL/GenBank/DDBJ databases">
        <authorList>
            <consortium name="Pathogen Informatics"/>
        </authorList>
    </citation>
    <scope>NUCLEOTIDE SEQUENCE [LARGE SCALE GENOMIC DNA]</scope>
    <source>
        <strain evidence="8 9">2789STDY5834959</strain>
    </source>
</reference>
<dbReference type="Proteomes" id="UP000095553">
    <property type="component" value="Unassembled WGS sequence"/>
</dbReference>
<evidence type="ECO:0000256" key="3">
    <source>
        <dbReference type="ARBA" id="ARBA00022729"/>
    </source>
</evidence>
<dbReference type="PROSITE" id="PS50978">
    <property type="entry name" value="NEAT"/>
    <property type="match status" value="1"/>
</dbReference>
<dbReference type="InterPro" id="IPR032675">
    <property type="entry name" value="LRR_dom_sf"/>
</dbReference>
<dbReference type="SUPFAM" id="SSF158911">
    <property type="entry name" value="NEAT domain-like"/>
    <property type="match status" value="1"/>
</dbReference>
<feature type="domain" description="NEAT" evidence="7">
    <location>
        <begin position="51"/>
        <end position="183"/>
    </location>
</feature>
<evidence type="ECO:0000256" key="2">
    <source>
        <dbReference type="ARBA" id="ARBA00022614"/>
    </source>
</evidence>
<dbReference type="PROSITE" id="PS51450">
    <property type="entry name" value="LRR"/>
    <property type="match status" value="2"/>
</dbReference>
<gene>
    <name evidence="8" type="primary">inlA_1</name>
    <name evidence="8" type="ORF">ERS852571_00447</name>
</gene>
<dbReference type="SMART" id="SM00369">
    <property type="entry name" value="LRR_TYP"/>
    <property type="match status" value="7"/>
</dbReference>
<evidence type="ECO:0000259" key="7">
    <source>
        <dbReference type="PROSITE" id="PS50978"/>
    </source>
</evidence>
<dbReference type="InterPro" id="IPR037250">
    <property type="entry name" value="NEAT_dom_sf"/>
</dbReference>
<dbReference type="PANTHER" id="PTHR24366">
    <property type="entry name" value="IG(IMMUNOGLOBULIN) AND LRR(LEUCINE RICH REPEAT) DOMAINS"/>
    <property type="match status" value="1"/>
</dbReference>
<organism evidence="8 9">
    <name type="scientific">Anaerostipes hadrus</name>
    <dbReference type="NCBI Taxonomy" id="649756"/>
    <lineage>
        <taxon>Bacteria</taxon>
        <taxon>Bacillati</taxon>
        <taxon>Bacillota</taxon>
        <taxon>Clostridia</taxon>
        <taxon>Lachnospirales</taxon>
        <taxon>Lachnospiraceae</taxon>
        <taxon>Anaerostipes</taxon>
    </lineage>
</organism>
<dbReference type="InterPro" id="IPR003591">
    <property type="entry name" value="Leu-rich_rpt_typical-subtyp"/>
</dbReference>
<sequence length="772" mass="87870">MRRRKLYRGLAVAFSAILLATSNPATLQNVAAKGIHLQKKAKAKMILEDPTENGAYTLSMTINKEGTSEESMLSGFIDPKIKVTVQDGKTWVTILSTTYADMMYDITLGDSEGNYKISEKTPVGEKNSAGTYNMYEYKIQINKLSDVAKIAVLAEPMGGSRDNIGNYEKYTKADIEDMSIERGWTGFEAIKDQDQKPTGKEALNQALIDYGLDKNNDGTVTKEEIQQYKGDKMELQNCNLSNEGLELLKYLPESVTTLDLSYNNITELPSDLLMMMPQLENFYMENNKLTAIPKGFFKNNTKLNWIALDGNEITTLEDGTFKGLDQLTILGLENNKISKVDKNAFEGMKKIEQLSLYGNNLTTLEDGSLKPLAGSLKMLFLQENNMESLPKAVEDCSSLTELHAWDNGMKDISKVDFSKLPELTELNLMHNEITQIPENAFAKNTKLDGLDLFDNDLTSVSPDIIPNGVSLRKLDLKFNNMQIIDKKLINKSQSYNKFYPQKSAMELRLEKSGDQEMKWSQQLSALDLMFWYEETNDAKKKELQSVDEYKEYLKEQGYAEGDFTKTLKDLSYQWDIVTKIQKKDTNGRFVTIDQRINEGKADEMDGSFKFTEDGTYRVVKDVYGYMSSMRNFLFEAKSNEVTIENKKEDKKEDKTTATTPTSQITTIKKKEIQIAKPSRVVKLKIKKSSKRSVKISWKKQKNASGYEVYRSTKKNKSFKKITTLKKAGKVIYVNKKLKKGKTYYYKVRAYKVVSGKKVYGKFSTIKKIKIKK</sequence>
<accession>A0A173REI8</accession>
<dbReference type="AlphaFoldDB" id="A0A173REI8"/>
<dbReference type="EMBL" id="CYXY01000002">
    <property type="protein sequence ID" value="CUM76089.1"/>
    <property type="molecule type" value="Genomic_DNA"/>
</dbReference>
<name>A0A173REI8_ANAHA</name>
<dbReference type="Pfam" id="PF05031">
    <property type="entry name" value="NEAT"/>
    <property type="match status" value="1"/>
</dbReference>
<dbReference type="RefSeq" id="WP_055072313.1">
    <property type="nucleotide sequence ID" value="NZ_CYXY01000002.1"/>
</dbReference>
<evidence type="ECO:0000259" key="6">
    <source>
        <dbReference type="PROSITE" id="PS50853"/>
    </source>
</evidence>
<dbReference type="InterPro" id="IPR003961">
    <property type="entry name" value="FN3_dom"/>
</dbReference>
<evidence type="ECO:0000256" key="5">
    <source>
        <dbReference type="SAM" id="SignalP"/>
    </source>
</evidence>
<dbReference type="InterPro" id="IPR013783">
    <property type="entry name" value="Ig-like_fold"/>
</dbReference>
<dbReference type="PANTHER" id="PTHR24366:SF96">
    <property type="entry name" value="LEUCINE RICH REPEAT CONTAINING 53"/>
    <property type="match status" value="1"/>
</dbReference>